<dbReference type="InterPro" id="IPR009057">
    <property type="entry name" value="Homeodomain-like_sf"/>
</dbReference>
<dbReference type="RefSeq" id="WP_096370104.1">
    <property type="nucleotide sequence ID" value="NZ_AP017624.1"/>
</dbReference>
<evidence type="ECO:0000256" key="3">
    <source>
        <dbReference type="ARBA" id="ARBA00023163"/>
    </source>
</evidence>
<evidence type="ECO:0000256" key="4">
    <source>
        <dbReference type="PROSITE-ProRule" id="PRU00335"/>
    </source>
</evidence>
<dbReference type="PROSITE" id="PS50977">
    <property type="entry name" value="HTH_TETR_2"/>
    <property type="match status" value="1"/>
</dbReference>
<dbReference type="AlphaFoldDB" id="A0A1B4Y0D8"/>
<proteinExistence type="predicted"/>
<dbReference type="Pfam" id="PF13305">
    <property type="entry name" value="TetR_C_33"/>
    <property type="match status" value="1"/>
</dbReference>
<dbReference type="GO" id="GO:0000976">
    <property type="term" value="F:transcription cis-regulatory region binding"/>
    <property type="evidence" value="ECO:0007669"/>
    <property type="project" value="TreeGrafter"/>
</dbReference>
<keyword evidence="1" id="KW-0805">Transcription regulation</keyword>
<evidence type="ECO:0000256" key="1">
    <source>
        <dbReference type="ARBA" id="ARBA00023015"/>
    </source>
</evidence>
<name>A0A1B4Y0D8_MYCUL</name>
<accession>A0A1B4Y0D8</accession>
<gene>
    <name evidence="6" type="ORF">SHTP_1248</name>
</gene>
<dbReference type="PANTHER" id="PTHR30055">
    <property type="entry name" value="HTH-TYPE TRANSCRIPTIONAL REGULATOR RUTR"/>
    <property type="match status" value="1"/>
</dbReference>
<dbReference type="GeneID" id="93435891"/>
<dbReference type="SUPFAM" id="SSF48498">
    <property type="entry name" value="Tetracyclin repressor-like, C-terminal domain"/>
    <property type="match status" value="1"/>
</dbReference>
<dbReference type="InterPro" id="IPR036271">
    <property type="entry name" value="Tet_transcr_reg_TetR-rel_C_sf"/>
</dbReference>
<evidence type="ECO:0000259" key="5">
    <source>
        <dbReference type="PROSITE" id="PS50977"/>
    </source>
</evidence>
<evidence type="ECO:0000313" key="7">
    <source>
        <dbReference type="Proteomes" id="UP000218067"/>
    </source>
</evidence>
<evidence type="ECO:0000256" key="2">
    <source>
        <dbReference type="ARBA" id="ARBA00023125"/>
    </source>
</evidence>
<sequence length="189" mass="20449">MSERSQYHHGGLRDAILTEAATLVAERGVGAVSVRELARRAGVSHNAYGHHFTDRRGLFTALAAQGFMLLAEALREARGNFLDGARAYVRFAIEHPGHYAVMFDWSLIDRTDSNLAAAHAAAAMELARGASLLQDPKAVADRHGAELAAWSLIHGFSMLWLNGVLPSDPGECTDPIATAERVALMLFET</sequence>
<dbReference type="EMBL" id="AP017624">
    <property type="protein sequence ID" value="BAV40528.1"/>
    <property type="molecule type" value="Genomic_DNA"/>
</dbReference>
<dbReference type="PRINTS" id="PR00455">
    <property type="entry name" value="HTHTETR"/>
</dbReference>
<dbReference type="SUPFAM" id="SSF46689">
    <property type="entry name" value="Homeodomain-like"/>
    <property type="match status" value="1"/>
</dbReference>
<dbReference type="PANTHER" id="PTHR30055:SF220">
    <property type="entry name" value="TETR-FAMILY REGULATORY PROTEIN"/>
    <property type="match status" value="1"/>
</dbReference>
<evidence type="ECO:0000313" key="6">
    <source>
        <dbReference type="EMBL" id="BAV40528.1"/>
    </source>
</evidence>
<keyword evidence="2 4" id="KW-0238">DNA-binding</keyword>
<dbReference type="Pfam" id="PF00440">
    <property type="entry name" value="TetR_N"/>
    <property type="match status" value="1"/>
</dbReference>
<feature type="DNA-binding region" description="H-T-H motif" evidence="4">
    <location>
        <begin position="33"/>
        <end position="52"/>
    </location>
</feature>
<dbReference type="InterPro" id="IPR025996">
    <property type="entry name" value="MT1864/Rv1816-like_C"/>
</dbReference>
<dbReference type="GO" id="GO:0003700">
    <property type="term" value="F:DNA-binding transcription factor activity"/>
    <property type="evidence" value="ECO:0007669"/>
    <property type="project" value="TreeGrafter"/>
</dbReference>
<organism evidence="6 7">
    <name type="scientific">Mycobacterium ulcerans subsp. shinshuense</name>
    <dbReference type="NCBI Taxonomy" id="1124626"/>
    <lineage>
        <taxon>Bacteria</taxon>
        <taxon>Bacillati</taxon>
        <taxon>Actinomycetota</taxon>
        <taxon>Actinomycetes</taxon>
        <taxon>Mycobacteriales</taxon>
        <taxon>Mycobacteriaceae</taxon>
        <taxon>Mycobacterium</taxon>
        <taxon>Mycobacterium ulcerans group</taxon>
    </lineage>
</organism>
<keyword evidence="3" id="KW-0804">Transcription</keyword>
<dbReference type="Proteomes" id="UP000218067">
    <property type="component" value="Chromosome"/>
</dbReference>
<dbReference type="Gene3D" id="1.10.357.10">
    <property type="entry name" value="Tetracycline Repressor, domain 2"/>
    <property type="match status" value="1"/>
</dbReference>
<dbReference type="InterPro" id="IPR001647">
    <property type="entry name" value="HTH_TetR"/>
</dbReference>
<feature type="domain" description="HTH tetR-type" evidence="5">
    <location>
        <begin position="10"/>
        <end position="70"/>
    </location>
</feature>
<dbReference type="InterPro" id="IPR050109">
    <property type="entry name" value="HTH-type_TetR-like_transc_reg"/>
</dbReference>
<reference evidence="6 7" key="1">
    <citation type="submission" date="2016-08" db="EMBL/GenBank/DDBJ databases">
        <title>Complete genome sequence of Mycobacterium shinshuense, a subspecies of M. ulcerans.</title>
        <authorList>
            <person name="Yoshida M."/>
            <person name="Ogura Y."/>
            <person name="Hayashi T."/>
            <person name="Hoshino Y."/>
        </authorList>
    </citation>
    <scope>NUCLEOTIDE SEQUENCE [LARGE SCALE GENOMIC DNA]</scope>
    <source>
        <strain evidence="7">ATCC 33728</strain>
    </source>
</reference>
<protein>
    <submittedName>
        <fullName evidence="6">Transcriptional regulatory protein</fullName>
    </submittedName>
</protein>